<evidence type="ECO:0000256" key="2">
    <source>
        <dbReference type="ARBA" id="ARBA00022448"/>
    </source>
</evidence>
<keyword evidence="4 9" id="KW-0812">Transmembrane</keyword>
<evidence type="ECO:0000259" key="10">
    <source>
        <dbReference type="PROSITE" id="PS50893"/>
    </source>
</evidence>
<feature type="domain" description="ABC transmembrane type-1" evidence="11">
    <location>
        <begin position="32"/>
        <end position="314"/>
    </location>
</feature>
<dbReference type="GO" id="GO:0005886">
    <property type="term" value="C:plasma membrane"/>
    <property type="evidence" value="ECO:0007669"/>
    <property type="project" value="UniProtKB-SubCell"/>
</dbReference>
<keyword evidence="7 9" id="KW-1133">Transmembrane helix</keyword>
<dbReference type="InterPro" id="IPR003593">
    <property type="entry name" value="AAA+_ATPase"/>
</dbReference>
<feature type="transmembrane region" description="Helical" evidence="9">
    <location>
        <begin position="29"/>
        <end position="51"/>
    </location>
</feature>
<feature type="transmembrane region" description="Helical" evidence="9">
    <location>
        <begin position="294"/>
        <end position="312"/>
    </location>
</feature>
<feature type="transmembrane region" description="Helical" evidence="9">
    <location>
        <begin position="149"/>
        <end position="167"/>
    </location>
</feature>
<dbReference type="PROSITE" id="PS50929">
    <property type="entry name" value="ABC_TM1F"/>
    <property type="match status" value="1"/>
</dbReference>
<dbReference type="SUPFAM" id="SSF90123">
    <property type="entry name" value="ABC transporter transmembrane region"/>
    <property type="match status" value="1"/>
</dbReference>
<evidence type="ECO:0000256" key="8">
    <source>
        <dbReference type="ARBA" id="ARBA00023136"/>
    </source>
</evidence>
<dbReference type="FunFam" id="3.40.50.300:FF:000221">
    <property type="entry name" value="Multidrug ABC transporter ATP-binding protein"/>
    <property type="match status" value="1"/>
</dbReference>
<evidence type="ECO:0000256" key="1">
    <source>
        <dbReference type="ARBA" id="ARBA00004651"/>
    </source>
</evidence>
<feature type="domain" description="ABC transporter" evidence="10">
    <location>
        <begin position="349"/>
        <end position="582"/>
    </location>
</feature>
<dbReference type="SUPFAM" id="SSF52540">
    <property type="entry name" value="P-loop containing nucleoside triphosphate hydrolases"/>
    <property type="match status" value="1"/>
</dbReference>
<dbReference type="InterPro" id="IPR027417">
    <property type="entry name" value="P-loop_NTPase"/>
</dbReference>
<keyword evidence="3" id="KW-1003">Cell membrane</keyword>
<comment type="subcellular location">
    <subcellularLocation>
        <location evidence="1">Cell membrane</location>
        <topology evidence="1">Multi-pass membrane protein</topology>
    </subcellularLocation>
</comment>
<dbReference type="Gene3D" id="3.40.50.300">
    <property type="entry name" value="P-loop containing nucleotide triphosphate hydrolases"/>
    <property type="match status" value="1"/>
</dbReference>
<gene>
    <name evidence="12" type="ORF">IQ19_02083</name>
</gene>
<dbReference type="CDD" id="cd18548">
    <property type="entry name" value="ABC_6TM_Tm287_like"/>
    <property type="match status" value="1"/>
</dbReference>
<evidence type="ECO:0000256" key="3">
    <source>
        <dbReference type="ARBA" id="ARBA00022475"/>
    </source>
</evidence>
<proteinExistence type="predicted"/>
<keyword evidence="2" id="KW-0813">Transport</keyword>
<dbReference type="EMBL" id="VLKI01000004">
    <property type="protein sequence ID" value="TWH87835.1"/>
    <property type="molecule type" value="Genomic_DNA"/>
</dbReference>
<evidence type="ECO:0000313" key="13">
    <source>
        <dbReference type="Proteomes" id="UP000318667"/>
    </source>
</evidence>
<dbReference type="Proteomes" id="UP000318667">
    <property type="component" value="Unassembled WGS sequence"/>
</dbReference>
<keyword evidence="8 9" id="KW-0472">Membrane</keyword>
<sequence>MAFYTYILQLQLGGLRMARILSYLKPYRIAVAVALLLMLTELVVELIQPLLMAKIIDKGIMQNDLQEVMKWGGIMVGASFAAFAAGVINSFYAAHVSQSFGFDVRKSLYEKVQSFSFANFNHFPTSSLITRMTNDITQLQNTVFMSLRIMMRAPLLIIGGLGMAFVVNVKLALILSVVAPFLFLFLFWVMGKGGSMFKEVQEKLDAVNSVMQENLSGIRLIKAFVRRKHEVKRFTGTNKDLRDGTIKALRLMEVTMPVLLLIMNLCILGVLWFGSIQVNTEGVKVGEVVAIVNYATRITAAFSIFSWIIMAFSRARASANRVTEVLETEVDLADLWDSRKDLTVNEGKIEFTNVSFQYPGTAEMVLEDISFKINPGETVAILGATGAGKTSLFQLIPRLYDVTGGIVKIDGHDVRKMKMENLRRKVGFVPQEALLFTGSVKENISWGKEDATMVEITAASVNAQIHETIMNLPQQYDTRVGQKGVNLSGGQKQRLSIARALVRMPKILLLDDSTSALDMKTEAKLLGALKEYTCTTLIITQKISTAIEADRILLLEDGKLLAEGDHDSLLKTSGLYKRIFQSQSGEENRNYA</sequence>
<accession>A0A562JXX0</accession>
<dbReference type="PANTHER" id="PTHR43394:SF1">
    <property type="entry name" value="ATP-BINDING CASSETTE SUB-FAMILY B MEMBER 10, MITOCHONDRIAL"/>
    <property type="match status" value="1"/>
</dbReference>
<dbReference type="PANTHER" id="PTHR43394">
    <property type="entry name" value="ATP-DEPENDENT PERMEASE MDL1, MITOCHONDRIAL"/>
    <property type="match status" value="1"/>
</dbReference>
<dbReference type="PROSITE" id="PS00211">
    <property type="entry name" value="ABC_TRANSPORTER_1"/>
    <property type="match status" value="1"/>
</dbReference>
<comment type="caution">
    <text evidence="12">The sequence shown here is derived from an EMBL/GenBank/DDBJ whole genome shotgun (WGS) entry which is preliminary data.</text>
</comment>
<dbReference type="Pfam" id="PF00005">
    <property type="entry name" value="ABC_tran"/>
    <property type="match status" value="1"/>
</dbReference>
<evidence type="ECO:0000256" key="5">
    <source>
        <dbReference type="ARBA" id="ARBA00022741"/>
    </source>
</evidence>
<dbReference type="AlphaFoldDB" id="A0A562JXX0"/>
<dbReference type="InterPro" id="IPR039421">
    <property type="entry name" value="Type_1_exporter"/>
</dbReference>
<keyword evidence="13" id="KW-1185">Reference proteome</keyword>
<dbReference type="FunFam" id="1.20.1560.10:FF:000040">
    <property type="entry name" value="Multidrug ABC transporter ATP-binding protein"/>
    <property type="match status" value="1"/>
</dbReference>
<organism evidence="12 13">
    <name type="scientific">Cytobacillus oceanisediminis</name>
    <dbReference type="NCBI Taxonomy" id="665099"/>
    <lineage>
        <taxon>Bacteria</taxon>
        <taxon>Bacillati</taxon>
        <taxon>Bacillota</taxon>
        <taxon>Bacilli</taxon>
        <taxon>Bacillales</taxon>
        <taxon>Bacillaceae</taxon>
        <taxon>Cytobacillus</taxon>
    </lineage>
</organism>
<dbReference type="GO" id="GO:0015421">
    <property type="term" value="F:ABC-type oligopeptide transporter activity"/>
    <property type="evidence" value="ECO:0007669"/>
    <property type="project" value="TreeGrafter"/>
</dbReference>
<dbReference type="InterPro" id="IPR003439">
    <property type="entry name" value="ABC_transporter-like_ATP-bd"/>
</dbReference>
<dbReference type="InterPro" id="IPR011527">
    <property type="entry name" value="ABC1_TM_dom"/>
</dbReference>
<evidence type="ECO:0000259" key="11">
    <source>
        <dbReference type="PROSITE" id="PS50929"/>
    </source>
</evidence>
<evidence type="ECO:0000313" key="12">
    <source>
        <dbReference type="EMBL" id="TWH87835.1"/>
    </source>
</evidence>
<dbReference type="GO" id="GO:0005524">
    <property type="term" value="F:ATP binding"/>
    <property type="evidence" value="ECO:0007669"/>
    <property type="project" value="UniProtKB-KW"/>
</dbReference>
<feature type="transmembrane region" description="Helical" evidence="9">
    <location>
        <begin position="71"/>
        <end position="92"/>
    </location>
</feature>
<evidence type="ECO:0000256" key="7">
    <source>
        <dbReference type="ARBA" id="ARBA00022989"/>
    </source>
</evidence>
<dbReference type="Pfam" id="PF00664">
    <property type="entry name" value="ABC_membrane"/>
    <property type="match status" value="1"/>
</dbReference>
<dbReference type="SMART" id="SM00382">
    <property type="entry name" value="AAA"/>
    <property type="match status" value="1"/>
</dbReference>
<keyword evidence="5" id="KW-0547">Nucleotide-binding</keyword>
<feature type="transmembrane region" description="Helical" evidence="9">
    <location>
        <begin position="254"/>
        <end position="274"/>
    </location>
</feature>
<dbReference type="InterPro" id="IPR036640">
    <property type="entry name" value="ABC1_TM_sf"/>
</dbReference>
<keyword evidence="6 12" id="KW-0067">ATP-binding</keyword>
<dbReference type="PROSITE" id="PS50893">
    <property type="entry name" value="ABC_TRANSPORTER_2"/>
    <property type="match status" value="1"/>
</dbReference>
<protein>
    <submittedName>
        <fullName evidence="12">ATP-binding cassette subfamily B protein</fullName>
    </submittedName>
</protein>
<dbReference type="InterPro" id="IPR017871">
    <property type="entry name" value="ABC_transporter-like_CS"/>
</dbReference>
<dbReference type="Gene3D" id="1.20.1560.10">
    <property type="entry name" value="ABC transporter type 1, transmembrane domain"/>
    <property type="match status" value="1"/>
</dbReference>
<dbReference type="GO" id="GO:0016887">
    <property type="term" value="F:ATP hydrolysis activity"/>
    <property type="evidence" value="ECO:0007669"/>
    <property type="project" value="InterPro"/>
</dbReference>
<evidence type="ECO:0000256" key="4">
    <source>
        <dbReference type="ARBA" id="ARBA00022692"/>
    </source>
</evidence>
<evidence type="ECO:0000256" key="6">
    <source>
        <dbReference type="ARBA" id="ARBA00022840"/>
    </source>
</evidence>
<evidence type="ECO:0000256" key="9">
    <source>
        <dbReference type="SAM" id="Phobius"/>
    </source>
</evidence>
<name>A0A562JXX0_9BACI</name>
<reference evidence="12 13" key="1">
    <citation type="journal article" date="2015" name="Stand. Genomic Sci.">
        <title>Genomic Encyclopedia of Bacterial and Archaeal Type Strains, Phase III: the genomes of soil and plant-associated and newly described type strains.</title>
        <authorList>
            <person name="Whitman W.B."/>
            <person name="Woyke T."/>
            <person name="Klenk H.P."/>
            <person name="Zhou Y."/>
            <person name="Lilburn T.G."/>
            <person name="Beck B.J."/>
            <person name="De Vos P."/>
            <person name="Vandamme P."/>
            <person name="Eisen J.A."/>
            <person name="Garrity G."/>
            <person name="Hugenholtz P."/>
            <person name="Kyrpides N.C."/>
        </authorList>
    </citation>
    <scope>NUCLEOTIDE SEQUENCE [LARGE SCALE GENOMIC DNA]</scope>
    <source>
        <strain evidence="12 13">CGMCC 1.10115</strain>
    </source>
</reference>